<dbReference type="AlphaFoldDB" id="A0AAW1F8B1"/>
<keyword evidence="2" id="KW-1185">Reference proteome</keyword>
<accession>A0AAW1F8B1</accession>
<name>A0AAW1F8B1_ZOAVI</name>
<comment type="caution">
    <text evidence="1">The sequence shown here is derived from an EMBL/GenBank/DDBJ whole genome shotgun (WGS) entry which is preliminary data.</text>
</comment>
<organism evidence="1 2">
    <name type="scientific">Zoarces viviparus</name>
    <name type="common">Viviparous eelpout</name>
    <name type="synonym">Blennius viviparus</name>
    <dbReference type="NCBI Taxonomy" id="48416"/>
    <lineage>
        <taxon>Eukaryota</taxon>
        <taxon>Metazoa</taxon>
        <taxon>Chordata</taxon>
        <taxon>Craniata</taxon>
        <taxon>Vertebrata</taxon>
        <taxon>Euteleostomi</taxon>
        <taxon>Actinopterygii</taxon>
        <taxon>Neopterygii</taxon>
        <taxon>Teleostei</taxon>
        <taxon>Neoteleostei</taxon>
        <taxon>Acanthomorphata</taxon>
        <taxon>Eupercaria</taxon>
        <taxon>Perciformes</taxon>
        <taxon>Cottioidei</taxon>
        <taxon>Zoarcales</taxon>
        <taxon>Zoarcidae</taxon>
        <taxon>Zoarcinae</taxon>
        <taxon>Zoarces</taxon>
    </lineage>
</organism>
<gene>
    <name evidence="1" type="ORF">VZT92_010650</name>
</gene>
<evidence type="ECO:0000313" key="1">
    <source>
        <dbReference type="EMBL" id="KAK9531209.1"/>
    </source>
</evidence>
<reference evidence="1 2" key="1">
    <citation type="journal article" date="2024" name="Genome Biol. Evol.">
        <title>Chromosome-level genome assembly of the viviparous eelpout Zoarces viviparus.</title>
        <authorList>
            <person name="Fuhrmann N."/>
            <person name="Brasseur M.V."/>
            <person name="Bakowski C.E."/>
            <person name="Podsiadlowski L."/>
            <person name="Prost S."/>
            <person name="Krehenwinkel H."/>
            <person name="Mayer C."/>
        </authorList>
    </citation>
    <scope>NUCLEOTIDE SEQUENCE [LARGE SCALE GENOMIC DNA]</scope>
    <source>
        <strain evidence="1">NO-MEL_2022_Ind0_liver</strain>
    </source>
</reference>
<sequence>MFMISARSVFHSEHGANQDQHQGAVIWQLNKLTVRHVHRHRLSLRHRRECEASVGPGGDKLLARSIGGEVSVAGAEQRGLTSGKYKSRRW</sequence>
<proteinExistence type="predicted"/>
<dbReference type="EMBL" id="JBCEZU010000089">
    <property type="protein sequence ID" value="KAK9531209.1"/>
    <property type="molecule type" value="Genomic_DNA"/>
</dbReference>
<dbReference type="Proteomes" id="UP001488805">
    <property type="component" value="Unassembled WGS sequence"/>
</dbReference>
<evidence type="ECO:0000313" key="2">
    <source>
        <dbReference type="Proteomes" id="UP001488805"/>
    </source>
</evidence>
<protein>
    <submittedName>
        <fullName evidence="1">Uncharacterized protein</fullName>
    </submittedName>
</protein>